<evidence type="ECO:0000313" key="1">
    <source>
        <dbReference type="EMBL" id="MBW0544154.1"/>
    </source>
</evidence>
<protein>
    <submittedName>
        <fullName evidence="1">Uncharacterized protein</fullName>
    </submittedName>
</protein>
<organism evidence="1 2">
    <name type="scientific">Austropuccinia psidii MF-1</name>
    <dbReference type="NCBI Taxonomy" id="1389203"/>
    <lineage>
        <taxon>Eukaryota</taxon>
        <taxon>Fungi</taxon>
        <taxon>Dikarya</taxon>
        <taxon>Basidiomycota</taxon>
        <taxon>Pucciniomycotina</taxon>
        <taxon>Pucciniomycetes</taxon>
        <taxon>Pucciniales</taxon>
        <taxon>Sphaerophragmiaceae</taxon>
        <taxon>Austropuccinia</taxon>
    </lineage>
</organism>
<accession>A0A9Q3FS16</accession>
<gene>
    <name evidence="1" type="ORF">O181_083869</name>
</gene>
<dbReference type="EMBL" id="AVOT02048967">
    <property type="protein sequence ID" value="MBW0544154.1"/>
    <property type="molecule type" value="Genomic_DNA"/>
</dbReference>
<dbReference type="Proteomes" id="UP000765509">
    <property type="component" value="Unassembled WGS sequence"/>
</dbReference>
<comment type="caution">
    <text evidence="1">The sequence shown here is derived from an EMBL/GenBank/DDBJ whole genome shotgun (WGS) entry which is preliminary data.</text>
</comment>
<name>A0A9Q3FS16_9BASI</name>
<proteinExistence type="predicted"/>
<keyword evidence="2" id="KW-1185">Reference proteome</keyword>
<evidence type="ECO:0000313" key="2">
    <source>
        <dbReference type="Proteomes" id="UP000765509"/>
    </source>
</evidence>
<sequence>MLAYGSFTNPDILMFNFRGENIRNLTYGSFLNMPSASGTGAPRPVPAAGLRHAPGAHRPMLLAIAADAAPGLGCRCRAGEGRCLRRRPASTERRLAGLDAQAGLPCGARRRSHLLNAQLTPSMALRTP</sequence>
<dbReference type="AlphaFoldDB" id="A0A9Q3FS16"/>
<reference evidence="1" key="1">
    <citation type="submission" date="2021-03" db="EMBL/GenBank/DDBJ databases">
        <title>Draft genome sequence of rust myrtle Austropuccinia psidii MF-1, a brazilian biotype.</title>
        <authorList>
            <person name="Quecine M.C."/>
            <person name="Pachon D.M.R."/>
            <person name="Bonatelli M.L."/>
            <person name="Correr F.H."/>
            <person name="Franceschini L.M."/>
            <person name="Leite T.F."/>
            <person name="Margarido G.R.A."/>
            <person name="Almeida C.A."/>
            <person name="Ferrarezi J.A."/>
            <person name="Labate C.A."/>
        </authorList>
    </citation>
    <scope>NUCLEOTIDE SEQUENCE</scope>
    <source>
        <strain evidence="1">MF-1</strain>
    </source>
</reference>